<dbReference type="PANTHER" id="PTHR11571:SF150">
    <property type="entry name" value="GLUTATHIONE S-TRANSFERASE"/>
    <property type="match status" value="1"/>
</dbReference>
<dbReference type="Gene3D" id="1.20.1050.130">
    <property type="match status" value="1"/>
</dbReference>
<dbReference type="EMBL" id="UYWY01002261">
    <property type="protein sequence ID" value="VDM27887.1"/>
    <property type="molecule type" value="Genomic_DNA"/>
</dbReference>
<dbReference type="InterPro" id="IPR050213">
    <property type="entry name" value="GST_superfamily"/>
</dbReference>
<dbReference type="PANTHER" id="PTHR11571">
    <property type="entry name" value="GLUTATHIONE S-TRANSFERASE"/>
    <property type="match status" value="1"/>
</dbReference>
<dbReference type="SUPFAM" id="SSF52833">
    <property type="entry name" value="Thioredoxin-like"/>
    <property type="match status" value="1"/>
</dbReference>
<dbReference type="GO" id="GO:0004364">
    <property type="term" value="F:glutathione transferase activity"/>
    <property type="evidence" value="ECO:0007669"/>
    <property type="project" value="TreeGrafter"/>
</dbReference>
<feature type="domain" description="GST N-terminal" evidence="2">
    <location>
        <begin position="5"/>
        <end position="95"/>
    </location>
</feature>
<gene>
    <name evidence="3" type="ORF">TCNE_LOCUS2330</name>
</gene>
<proteinExistence type="predicted"/>
<dbReference type="PROSITE" id="PS50404">
    <property type="entry name" value="GST_NTER"/>
    <property type="match status" value="1"/>
</dbReference>
<organism evidence="3">
    <name type="scientific">Toxocara canis</name>
    <name type="common">Canine roundworm</name>
    <dbReference type="NCBI Taxonomy" id="6265"/>
    <lineage>
        <taxon>Eukaryota</taxon>
        <taxon>Metazoa</taxon>
        <taxon>Ecdysozoa</taxon>
        <taxon>Nematoda</taxon>
        <taxon>Chromadorea</taxon>
        <taxon>Rhabditida</taxon>
        <taxon>Spirurina</taxon>
        <taxon>Ascaridomorpha</taxon>
        <taxon>Ascaridoidea</taxon>
        <taxon>Toxocaridae</taxon>
        <taxon>Toxocara</taxon>
    </lineage>
</organism>
<sequence>MRNRNDYKLLYFNARWRGESARLIFEYAGVPYEDVRITKEEWPKLKPSIYNIIQIISSCHIRMVPVSLITIIAVVYYFQQRVFLEWSFNTLPLNTPLNFQWIVYSTLIVELTSRS</sequence>
<protein>
    <recommendedName>
        <fullName evidence="2">GST N-terminal domain-containing protein</fullName>
    </recommendedName>
</protein>
<keyword evidence="1" id="KW-1133">Transmembrane helix</keyword>
<dbReference type="InterPro" id="IPR036249">
    <property type="entry name" value="Thioredoxin-like_sf"/>
</dbReference>
<evidence type="ECO:0000259" key="2">
    <source>
        <dbReference type="PROSITE" id="PS50404"/>
    </source>
</evidence>
<name>A0A3P7FHS2_TOXCA</name>
<evidence type="ECO:0000256" key="1">
    <source>
        <dbReference type="SAM" id="Phobius"/>
    </source>
</evidence>
<dbReference type="CDD" id="cd03039">
    <property type="entry name" value="GST_N_Sigma_like"/>
    <property type="match status" value="1"/>
</dbReference>
<dbReference type="GO" id="GO:0006749">
    <property type="term" value="P:glutathione metabolic process"/>
    <property type="evidence" value="ECO:0007669"/>
    <property type="project" value="TreeGrafter"/>
</dbReference>
<dbReference type="AlphaFoldDB" id="A0A3P7FHS2"/>
<evidence type="ECO:0000313" key="3">
    <source>
        <dbReference type="EMBL" id="VDM27887.1"/>
    </source>
</evidence>
<feature type="transmembrane region" description="Helical" evidence="1">
    <location>
        <begin position="52"/>
        <end position="78"/>
    </location>
</feature>
<keyword evidence="1" id="KW-0472">Membrane</keyword>
<keyword evidence="1" id="KW-0812">Transmembrane</keyword>
<accession>A0A3P7FHS2</accession>
<dbReference type="InterPro" id="IPR004045">
    <property type="entry name" value="Glutathione_S-Trfase_N"/>
</dbReference>
<reference evidence="3" key="1">
    <citation type="submission" date="2018-11" db="EMBL/GenBank/DDBJ databases">
        <authorList>
            <consortium name="Pathogen Informatics"/>
        </authorList>
    </citation>
    <scope>NUCLEOTIDE SEQUENCE [LARGE SCALE GENOMIC DNA]</scope>
</reference>